<dbReference type="GO" id="GO:0042128">
    <property type="term" value="P:nitrate assimilation"/>
    <property type="evidence" value="ECO:0007669"/>
    <property type="project" value="UniProtKB-KW"/>
</dbReference>
<dbReference type="GO" id="GO:0051131">
    <property type="term" value="P:chaperone-mediated protein complex assembly"/>
    <property type="evidence" value="ECO:0007669"/>
    <property type="project" value="InterPro"/>
</dbReference>
<dbReference type="GO" id="GO:0051082">
    <property type="term" value="F:unfolded protein binding"/>
    <property type="evidence" value="ECO:0007669"/>
    <property type="project" value="InterPro"/>
</dbReference>
<comment type="caution">
    <text evidence="2">The sequence shown here is derived from an EMBL/GenBank/DDBJ whole genome shotgun (WGS) entry which is preliminary data.</text>
</comment>
<dbReference type="InterPro" id="IPR036411">
    <property type="entry name" value="TorD-like_sf"/>
</dbReference>
<proteinExistence type="predicted"/>
<dbReference type="EMBL" id="JQCR01000003">
    <property type="protein sequence ID" value="KGE17279.1"/>
    <property type="molecule type" value="Genomic_DNA"/>
</dbReference>
<reference evidence="2 3" key="2">
    <citation type="submission" date="2014-10" db="EMBL/GenBank/DDBJ databases">
        <title>Comparative genomics of the Paenibacillus odorifer group.</title>
        <authorList>
            <person name="Tsai Y.-C."/>
            <person name="Martin N."/>
            <person name="Korlach J."/>
            <person name="Wiedmann M."/>
        </authorList>
    </citation>
    <scope>NUCLEOTIDE SEQUENCE [LARGE SCALE GENOMIC DNA]</scope>
    <source>
        <strain evidence="2 3">DSM 18334</strain>
    </source>
</reference>
<evidence type="ECO:0000256" key="1">
    <source>
        <dbReference type="ARBA" id="ARBA00023063"/>
    </source>
</evidence>
<sequence>MINLEKLYERKRVFGFFVQHLTYPDKLDYHPSVLEEYIDSSNPVYEYIKRFWDRMHQYSMEEIEEMYVHTFDFQKKSTLYMTYSKLEEAKERGQMLANIKSVYQTYGLHMANDELSDYLPLMCEFLYAVDWRGDPRAQESLGLILAVMEDGTYHLLKALQQFDSPYYDLIKALRETFKACVRQEASIHEHG</sequence>
<protein>
    <submittedName>
        <fullName evidence="2">Nitrate reductase</fullName>
    </submittedName>
</protein>
<reference evidence="2 3" key="1">
    <citation type="submission" date="2014-08" db="EMBL/GenBank/DDBJ databases">
        <authorList>
            <person name="den Bakker H.C."/>
        </authorList>
    </citation>
    <scope>NUCLEOTIDE SEQUENCE [LARGE SCALE GENOMIC DNA]</scope>
    <source>
        <strain evidence="2 3">DSM 18334</strain>
    </source>
</reference>
<dbReference type="AlphaFoldDB" id="A0A098M409"/>
<dbReference type="eggNOG" id="COG2180">
    <property type="taxonomic scope" value="Bacteria"/>
</dbReference>
<gene>
    <name evidence="2" type="ORF">PWYN_21900</name>
</gene>
<dbReference type="PANTHER" id="PTHR43680">
    <property type="entry name" value="NITRATE REDUCTASE MOLYBDENUM COFACTOR ASSEMBLY CHAPERONE"/>
    <property type="match status" value="1"/>
</dbReference>
<accession>A0A098M409</accession>
<evidence type="ECO:0000313" key="3">
    <source>
        <dbReference type="Proteomes" id="UP000029734"/>
    </source>
</evidence>
<dbReference type="STRING" id="268407.PWYN_21900"/>
<organism evidence="2 3">
    <name type="scientific">Paenibacillus wynnii</name>
    <dbReference type="NCBI Taxonomy" id="268407"/>
    <lineage>
        <taxon>Bacteria</taxon>
        <taxon>Bacillati</taxon>
        <taxon>Bacillota</taxon>
        <taxon>Bacilli</taxon>
        <taxon>Bacillales</taxon>
        <taxon>Paenibacillaceae</taxon>
        <taxon>Paenibacillus</taxon>
    </lineage>
</organism>
<dbReference type="RefSeq" id="WP_036655941.1">
    <property type="nucleotide sequence ID" value="NZ_JQCR01000003.1"/>
</dbReference>
<dbReference type="GO" id="GO:0016530">
    <property type="term" value="F:metallochaperone activity"/>
    <property type="evidence" value="ECO:0007669"/>
    <property type="project" value="TreeGrafter"/>
</dbReference>
<dbReference type="InterPro" id="IPR020945">
    <property type="entry name" value="DMSO/NO3_reduct_chaperone"/>
</dbReference>
<dbReference type="InterPro" id="IPR003765">
    <property type="entry name" value="NO3_reductase_chaperone_NarJ"/>
</dbReference>
<keyword evidence="1" id="KW-0534">Nitrate assimilation</keyword>
<dbReference type="NCBIfam" id="TIGR00684">
    <property type="entry name" value="narJ"/>
    <property type="match status" value="1"/>
</dbReference>
<dbReference type="Proteomes" id="UP000029734">
    <property type="component" value="Unassembled WGS sequence"/>
</dbReference>
<dbReference type="PANTHER" id="PTHR43680:SF2">
    <property type="entry name" value="NITRATE REDUCTASE MOLYBDENUM COFACTOR ASSEMBLY CHAPERONE NARJ"/>
    <property type="match status" value="1"/>
</dbReference>
<dbReference type="OrthoDB" id="5296272at2"/>
<evidence type="ECO:0000313" key="2">
    <source>
        <dbReference type="EMBL" id="KGE17279.1"/>
    </source>
</evidence>
<dbReference type="SUPFAM" id="SSF89155">
    <property type="entry name" value="TorD-like"/>
    <property type="match status" value="1"/>
</dbReference>
<dbReference type="Pfam" id="PF02613">
    <property type="entry name" value="Nitrate_red_del"/>
    <property type="match status" value="1"/>
</dbReference>
<name>A0A098M409_9BACL</name>
<keyword evidence="3" id="KW-1185">Reference proteome</keyword>